<evidence type="ECO:0000256" key="1">
    <source>
        <dbReference type="SAM" id="MobiDB-lite"/>
    </source>
</evidence>
<comment type="caution">
    <text evidence="2">The sequence shown here is derived from an EMBL/GenBank/DDBJ whole genome shotgun (WGS) entry which is preliminary data.</text>
</comment>
<feature type="region of interest" description="Disordered" evidence="1">
    <location>
        <begin position="1"/>
        <end position="31"/>
    </location>
</feature>
<gene>
    <name evidence="2" type="ORF">J0M35_08110</name>
</gene>
<accession>A0A8J7PED6</accession>
<reference evidence="2" key="1">
    <citation type="submission" date="2021-02" db="EMBL/GenBank/DDBJ databases">
        <title>Genome-Resolved Metagenomics of a Microbial Community Performing Photosynthetic Biological Nutrient Removal.</title>
        <authorList>
            <person name="Mcdaniel E.A."/>
        </authorList>
    </citation>
    <scope>NUCLEOTIDE SEQUENCE</scope>
    <source>
        <strain evidence="2">UWPOB_OBS1</strain>
    </source>
</reference>
<evidence type="ECO:0000313" key="3">
    <source>
        <dbReference type="Proteomes" id="UP000664277"/>
    </source>
</evidence>
<sequence length="73" mass="8170">MKQSEQQSDGLLELRTEVNPRGAEPGVNSDMIPEAIPWHESLSVHRQRVCPVTIVQSKNKLSKQMANLNSFPS</sequence>
<organism evidence="2 3">
    <name type="scientific">Candidatus Obscuribacter phosphatis</name>
    <dbReference type="NCBI Taxonomy" id="1906157"/>
    <lineage>
        <taxon>Bacteria</taxon>
        <taxon>Bacillati</taxon>
        <taxon>Candidatus Melainabacteria</taxon>
        <taxon>Candidatus Obscuribacterales</taxon>
        <taxon>Candidatus Obscuribacteraceae</taxon>
        <taxon>Candidatus Obscuribacter</taxon>
    </lineage>
</organism>
<evidence type="ECO:0000313" key="2">
    <source>
        <dbReference type="EMBL" id="MBN8660308.1"/>
    </source>
</evidence>
<name>A0A8J7PED6_9BACT</name>
<dbReference type="EMBL" id="JAFLCK010000009">
    <property type="protein sequence ID" value="MBN8660308.1"/>
    <property type="molecule type" value="Genomic_DNA"/>
</dbReference>
<dbReference type="Proteomes" id="UP000664277">
    <property type="component" value="Unassembled WGS sequence"/>
</dbReference>
<proteinExistence type="predicted"/>
<dbReference type="AlphaFoldDB" id="A0A8J7PED6"/>
<protein>
    <submittedName>
        <fullName evidence="2">Uncharacterized protein</fullName>
    </submittedName>
</protein>